<dbReference type="Pfam" id="PF04336">
    <property type="entry name" value="ACP_PD"/>
    <property type="match status" value="1"/>
</dbReference>
<sequence length="189" mass="21546">MGDFKPAASLLEVLPKAVLLGIENHRLVDRLTDEFDAVKALREVFSSERRRYAGVITDIAFDYYLIKHWEQFASVDFDEFRAQCYSGLTACQEIMPPRMNRVVGLMAEYDWLNNYATLEGIGESIDRVSERMRYRNNMAGGVTEIERNYDAFEQAFLPLFAYLQHGVESAALEQSDAIRQGAAKTELKG</sequence>
<dbReference type="EMBL" id="BMXA01000006">
    <property type="protein sequence ID" value="GHA16814.1"/>
    <property type="molecule type" value="Genomic_DNA"/>
</dbReference>
<keyword evidence="4" id="KW-0276">Fatty acid metabolism</keyword>
<comment type="caution">
    <text evidence="5">The sequence shown here is derived from an EMBL/GenBank/DDBJ whole genome shotgun (WGS) entry which is preliminary data.</text>
</comment>
<dbReference type="GO" id="GO:0008770">
    <property type="term" value="F:[acyl-carrier-protein] phosphodiesterase activity"/>
    <property type="evidence" value="ECO:0007669"/>
    <property type="project" value="InterPro"/>
</dbReference>
<keyword evidence="2" id="KW-0378">Hydrolase</keyword>
<gene>
    <name evidence="5" type="ORF">GCM10008090_28060</name>
</gene>
<organism evidence="5 6">
    <name type="scientific">Arenicella chitinivorans</name>
    <dbReference type="NCBI Taxonomy" id="1329800"/>
    <lineage>
        <taxon>Bacteria</taxon>
        <taxon>Pseudomonadati</taxon>
        <taxon>Pseudomonadota</taxon>
        <taxon>Gammaproteobacteria</taxon>
        <taxon>Arenicellales</taxon>
        <taxon>Arenicellaceae</taxon>
        <taxon>Arenicella</taxon>
    </lineage>
</organism>
<reference evidence="5" key="2">
    <citation type="submission" date="2020-09" db="EMBL/GenBank/DDBJ databases">
        <authorList>
            <person name="Sun Q."/>
            <person name="Kim S."/>
        </authorList>
    </citation>
    <scope>NUCLEOTIDE SEQUENCE</scope>
    <source>
        <strain evidence="5">KCTC 12711</strain>
    </source>
</reference>
<keyword evidence="6" id="KW-1185">Reference proteome</keyword>
<protein>
    <submittedName>
        <fullName evidence="5">ACP phosphodiesterase</fullName>
    </submittedName>
</protein>
<dbReference type="Proteomes" id="UP000614811">
    <property type="component" value="Unassembled WGS sequence"/>
</dbReference>
<evidence type="ECO:0000256" key="2">
    <source>
        <dbReference type="ARBA" id="ARBA00022801"/>
    </source>
</evidence>
<dbReference type="GO" id="GO:0006633">
    <property type="term" value="P:fatty acid biosynthetic process"/>
    <property type="evidence" value="ECO:0007669"/>
    <property type="project" value="UniProtKB-KW"/>
</dbReference>
<evidence type="ECO:0000256" key="1">
    <source>
        <dbReference type="ARBA" id="ARBA00022516"/>
    </source>
</evidence>
<accession>A0A918RZE1</accession>
<evidence type="ECO:0000256" key="3">
    <source>
        <dbReference type="ARBA" id="ARBA00023098"/>
    </source>
</evidence>
<dbReference type="AlphaFoldDB" id="A0A918RZE1"/>
<dbReference type="PANTHER" id="PTHR38764">
    <property type="entry name" value="ACYL CARRIER PROTEIN PHOSPHODIESTERASE"/>
    <property type="match status" value="1"/>
</dbReference>
<dbReference type="PANTHER" id="PTHR38764:SF1">
    <property type="entry name" value="ACYL CARRIER PROTEIN PHOSPHODIESTERASE"/>
    <property type="match status" value="1"/>
</dbReference>
<reference evidence="5" key="1">
    <citation type="journal article" date="2014" name="Int. J. Syst. Evol. Microbiol.">
        <title>Complete genome sequence of Corynebacterium casei LMG S-19264T (=DSM 44701T), isolated from a smear-ripened cheese.</title>
        <authorList>
            <consortium name="US DOE Joint Genome Institute (JGI-PGF)"/>
            <person name="Walter F."/>
            <person name="Albersmeier A."/>
            <person name="Kalinowski J."/>
            <person name="Ruckert C."/>
        </authorList>
    </citation>
    <scope>NUCLEOTIDE SEQUENCE</scope>
    <source>
        <strain evidence="5">KCTC 12711</strain>
    </source>
</reference>
<keyword evidence="4" id="KW-0275">Fatty acid biosynthesis</keyword>
<proteinExistence type="predicted"/>
<evidence type="ECO:0000313" key="5">
    <source>
        <dbReference type="EMBL" id="GHA16814.1"/>
    </source>
</evidence>
<evidence type="ECO:0000313" key="6">
    <source>
        <dbReference type="Proteomes" id="UP000614811"/>
    </source>
</evidence>
<evidence type="ECO:0000256" key="4">
    <source>
        <dbReference type="ARBA" id="ARBA00023160"/>
    </source>
</evidence>
<keyword evidence="1" id="KW-0444">Lipid biosynthesis</keyword>
<name>A0A918RZE1_9GAMM</name>
<keyword evidence="3" id="KW-0443">Lipid metabolism</keyword>
<dbReference type="InterPro" id="IPR007431">
    <property type="entry name" value="ACP_PD"/>
</dbReference>